<sequence length="71" mass="7838">MKKRGVAMKKTVVYSLVLLMGTAILSILFEYYRLGFILGFIFMAASATAGLMHSAANQDFMAEDITGDFHL</sequence>
<dbReference type="AlphaFoldDB" id="A0A3D8GMA1"/>
<keyword evidence="3" id="KW-1185">Reference proteome</keyword>
<comment type="caution">
    <text evidence="2">The sequence shown here is derived from an EMBL/GenBank/DDBJ whole genome shotgun (WGS) entry which is preliminary data.</text>
</comment>
<organism evidence="2 3">
    <name type="scientific">Neobacillus piezotolerans</name>
    <dbReference type="NCBI Taxonomy" id="2259171"/>
    <lineage>
        <taxon>Bacteria</taxon>
        <taxon>Bacillati</taxon>
        <taxon>Bacillota</taxon>
        <taxon>Bacilli</taxon>
        <taxon>Bacillales</taxon>
        <taxon>Bacillaceae</taxon>
        <taxon>Neobacillus</taxon>
    </lineage>
</organism>
<keyword evidence="1" id="KW-1133">Transmembrane helix</keyword>
<evidence type="ECO:0000256" key="1">
    <source>
        <dbReference type="SAM" id="Phobius"/>
    </source>
</evidence>
<accession>A0A3D8GMA1</accession>
<feature type="transmembrane region" description="Helical" evidence="1">
    <location>
        <begin position="12"/>
        <end position="29"/>
    </location>
</feature>
<dbReference type="OrthoDB" id="2913284at2"/>
<dbReference type="RefSeq" id="WP_115453388.1">
    <property type="nucleotide sequence ID" value="NZ_QNQT01000009.1"/>
</dbReference>
<gene>
    <name evidence="2" type="ORF">DRW41_17895</name>
</gene>
<keyword evidence="1" id="KW-0472">Membrane</keyword>
<evidence type="ECO:0000313" key="3">
    <source>
        <dbReference type="Proteomes" id="UP000257144"/>
    </source>
</evidence>
<name>A0A3D8GMA1_9BACI</name>
<dbReference type="Proteomes" id="UP000257144">
    <property type="component" value="Unassembled WGS sequence"/>
</dbReference>
<reference evidence="2 3" key="1">
    <citation type="submission" date="2018-07" db="EMBL/GenBank/DDBJ databases">
        <title>Bacillus sp. YLB-04 draft genome sequence.</title>
        <authorList>
            <person name="Yu L."/>
            <person name="Tang X."/>
        </authorList>
    </citation>
    <scope>NUCLEOTIDE SEQUENCE [LARGE SCALE GENOMIC DNA]</scope>
    <source>
        <strain evidence="2 3">YLB-04</strain>
    </source>
</reference>
<feature type="transmembrane region" description="Helical" evidence="1">
    <location>
        <begin position="35"/>
        <end position="52"/>
    </location>
</feature>
<proteinExistence type="predicted"/>
<dbReference type="EMBL" id="QNQT01000009">
    <property type="protein sequence ID" value="RDU35604.1"/>
    <property type="molecule type" value="Genomic_DNA"/>
</dbReference>
<evidence type="ECO:0000313" key="2">
    <source>
        <dbReference type="EMBL" id="RDU35604.1"/>
    </source>
</evidence>
<keyword evidence="1" id="KW-0812">Transmembrane</keyword>
<protein>
    <submittedName>
        <fullName evidence="2">Uncharacterized protein</fullName>
    </submittedName>
</protein>